<keyword evidence="1" id="KW-0677">Repeat</keyword>
<feature type="compositionally biased region" description="Low complexity" evidence="3">
    <location>
        <begin position="441"/>
        <end position="456"/>
    </location>
</feature>
<evidence type="ECO:0000256" key="2">
    <source>
        <dbReference type="PROSITE-ProRule" id="PRU00235"/>
    </source>
</evidence>
<protein>
    <submittedName>
        <fullName evidence="5">Alpha tubulin suppressor family protein</fullName>
    </submittedName>
</protein>
<dbReference type="InParanoid" id="D2VZX8"/>
<feature type="repeat" description="RCC1" evidence="2">
    <location>
        <begin position="315"/>
        <end position="375"/>
    </location>
</feature>
<dbReference type="InterPro" id="IPR009091">
    <property type="entry name" value="RCC1/BLIP-II"/>
</dbReference>
<dbReference type="eggNOG" id="KOG1426">
    <property type="taxonomic scope" value="Eukaryota"/>
</dbReference>
<feature type="repeat" description="RCC1" evidence="2">
    <location>
        <begin position="101"/>
        <end position="184"/>
    </location>
</feature>
<dbReference type="KEGG" id="ngr:NAEGRDRAFT_81879"/>
<evidence type="ECO:0000313" key="6">
    <source>
        <dbReference type="Proteomes" id="UP000006671"/>
    </source>
</evidence>
<evidence type="ECO:0000259" key="4">
    <source>
        <dbReference type="PROSITE" id="PS50003"/>
    </source>
</evidence>
<accession>D2VZX8</accession>
<dbReference type="Pfam" id="PF00415">
    <property type="entry name" value="RCC1"/>
    <property type="match status" value="3"/>
</dbReference>
<dbReference type="GeneID" id="8857455"/>
<dbReference type="Pfam" id="PF13540">
    <property type="entry name" value="RCC1_2"/>
    <property type="match status" value="1"/>
</dbReference>
<dbReference type="InterPro" id="IPR011993">
    <property type="entry name" value="PH-like_dom_sf"/>
</dbReference>
<gene>
    <name evidence="5" type="ORF">NAEGRDRAFT_81879</name>
</gene>
<dbReference type="PROSITE" id="PS50012">
    <property type="entry name" value="RCC1_3"/>
    <property type="match status" value="4"/>
</dbReference>
<dbReference type="RefSeq" id="XP_002670388.1">
    <property type="nucleotide sequence ID" value="XM_002670342.1"/>
</dbReference>
<feature type="repeat" description="RCC1" evidence="2">
    <location>
        <begin position="185"/>
        <end position="253"/>
    </location>
</feature>
<dbReference type="InterPro" id="IPR051625">
    <property type="entry name" value="Signaling_Regulatory_Domain"/>
</dbReference>
<dbReference type="VEuPathDB" id="AmoebaDB:NAEGRDRAFT_81879"/>
<name>D2VZX8_NAEGR</name>
<dbReference type="PROSITE" id="PS50003">
    <property type="entry name" value="PH_DOMAIN"/>
    <property type="match status" value="1"/>
</dbReference>
<sequence length="606" mass="67714">MTDYEHEDIDDNRNTLMHWKELSSKEIIQIVCGLNFCACLSRNGDIYTWGNGMYGQLGHREQVVSAYEEFKVPRPIKIDNFSNGIYLCAGEECMACITRERHLYTWGKNFCGMLGHGDEKDVFEPKRVIGVTGNFKKSMPMIQDDDDDEDLDEDDDDIGVDNLEKEEVIHVSCGQSHMACVTAKNEIFTWGNNFLGPLGRILDTKQESDFYPHLVDLVQVGDLVTEDNLKQSDEVDFIQVECLKYNTIALTSDGRLFSCGKGGYEGGGQGEAPRTLLCIVQSLEGKRVKSVAKSSFATHTGAIVLNSDDDSKNREDFYIWGNNEDNKLGIPNLNDESLSIDEASLLHPKKFPFSTPRDCYMICCGETHTAVILKPHSSDKNPNADLTLEKFERGETNPNVSATTVKKESTKQIIEEEYDSESEDSKGDEDSDSEDEDEYASIKPTATIITPASTSSEPEKKPASSSSSDVYNEPQKTTPTAVVNVDLSDDEEKPKPVSQPVKQTNKSSAVKELHGYLQKKGEKGLVKLWRKRWFNLEGNYLCYYEKEGGKSKGSICVDDVLDILPGSTPLAFNVSTSNGRVYELQAGSEQELKYWKNGIRSLISHK</sequence>
<dbReference type="EMBL" id="GG738916">
    <property type="protein sequence ID" value="EFC37644.1"/>
    <property type="molecule type" value="Genomic_DNA"/>
</dbReference>
<dbReference type="SMART" id="SM00233">
    <property type="entry name" value="PH"/>
    <property type="match status" value="1"/>
</dbReference>
<feature type="compositionally biased region" description="Acidic residues" evidence="3">
    <location>
        <begin position="415"/>
        <end position="439"/>
    </location>
</feature>
<dbReference type="AlphaFoldDB" id="D2VZX8"/>
<feature type="region of interest" description="Disordered" evidence="3">
    <location>
        <begin position="389"/>
        <end position="507"/>
    </location>
</feature>
<dbReference type="InterPro" id="IPR001849">
    <property type="entry name" value="PH_domain"/>
</dbReference>
<dbReference type="OrthoDB" id="10256179at2759"/>
<dbReference type="Gene3D" id="2.30.29.30">
    <property type="entry name" value="Pleckstrin-homology domain (PH domain)/Phosphotyrosine-binding domain (PTB)"/>
    <property type="match status" value="1"/>
</dbReference>
<organism evidence="6">
    <name type="scientific">Naegleria gruberi</name>
    <name type="common">Amoeba</name>
    <dbReference type="NCBI Taxonomy" id="5762"/>
    <lineage>
        <taxon>Eukaryota</taxon>
        <taxon>Discoba</taxon>
        <taxon>Heterolobosea</taxon>
        <taxon>Tetramitia</taxon>
        <taxon>Eutetramitia</taxon>
        <taxon>Vahlkampfiidae</taxon>
        <taxon>Naegleria</taxon>
    </lineage>
</organism>
<proteinExistence type="predicted"/>
<dbReference type="Gene3D" id="2.130.10.30">
    <property type="entry name" value="Regulator of chromosome condensation 1/beta-lactamase-inhibitor protein II"/>
    <property type="match status" value="2"/>
</dbReference>
<feature type="repeat" description="RCC1" evidence="2">
    <location>
        <begin position="44"/>
        <end position="100"/>
    </location>
</feature>
<dbReference type="SUPFAM" id="SSF50985">
    <property type="entry name" value="RCC1/BLIP-II"/>
    <property type="match status" value="1"/>
</dbReference>
<evidence type="ECO:0000256" key="3">
    <source>
        <dbReference type="SAM" id="MobiDB-lite"/>
    </source>
</evidence>
<dbReference type="Pfam" id="PF00169">
    <property type="entry name" value="PH"/>
    <property type="match status" value="1"/>
</dbReference>
<feature type="domain" description="PH" evidence="4">
    <location>
        <begin position="510"/>
        <end position="604"/>
    </location>
</feature>
<dbReference type="PANTHER" id="PTHR22872">
    <property type="entry name" value="BTK-BINDING PROTEIN-RELATED"/>
    <property type="match status" value="1"/>
</dbReference>
<evidence type="ECO:0000256" key="1">
    <source>
        <dbReference type="ARBA" id="ARBA00022737"/>
    </source>
</evidence>
<keyword evidence="6" id="KW-1185">Reference proteome</keyword>
<dbReference type="PRINTS" id="PR00633">
    <property type="entry name" value="RCCNDNSATION"/>
</dbReference>
<dbReference type="SUPFAM" id="SSF50729">
    <property type="entry name" value="PH domain-like"/>
    <property type="match status" value="1"/>
</dbReference>
<dbReference type="Proteomes" id="UP000006671">
    <property type="component" value="Unassembled WGS sequence"/>
</dbReference>
<dbReference type="CDD" id="cd00821">
    <property type="entry name" value="PH"/>
    <property type="match status" value="1"/>
</dbReference>
<dbReference type="InterPro" id="IPR000408">
    <property type="entry name" value="Reg_chr_condens"/>
</dbReference>
<feature type="compositionally biased region" description="Basic and acidic residues" evidence="3">
    <location>
        <begin position="405"/>
        <end position="414"/>
    </location>
</feature>
<evidence type="ECO:0000313" key="5">
    <source>
        <dbReference type="EMBL" id="EFC37644.1"/>
    </source>
</evidence>
<reference evidence="5 6" key="1">
    <citation type="journal article" date="2010" name="Cell">
        <title>The genome of Naegleria gruberi illuminates early eukaryotic versatility.</title>
        <authorList>
            <person name="Fritz-Laylin L.K."/>
            <person name="Prochnik S.E."/>
            <person name="Ginger M.L."/>
            <person name="Dacks J.B."/>
            <person name="Carpenter M.L."/>
            <person name="Field M.C."/>
            <person name="Kuo A."/>
            <person name="Paredez A."/>
            <person name="Chapman J."/>
            <person name="Pham J."/>
            <person name="Shu S."/>
            <person name="Neupane R."/>
            <person name="Cipriano M."/>
            <person name="Mancuso J."/>
            <person name="Tu H."/>
            <person name="Salamov A."/>
            <person name="Lindquist E."/>
            <person name="Shapiro H."/>
            <person name="Lucas S."/>
            <person name="Grigoriev I.V."/>
            <person name="Cande W.Z."/>
            <person name="Fulton C."/>
            <person name="Rokhsar D.S."/>
            <person name="Dawson S.C."/>
        </authorList>
    </citation>
    <scope>NUCLEOTIDE SEQUENCE [LARGE SCALE GENOMIC DNA]</scope>
    <source>
        <strain evidence="5 6">NEG-M</strain>
    </source>
</reference>